<dbReference type="Proteomes" id="UP000765509">
    <property type="component" value="Unassembled WGS sequence"/>
</dbReference>
<organism evidence="2 3">
    <name type="scientific">Austropuccinia psidii MF-1</name>
    <dbReference type="NCBI Taxonomy" id="1389203"/>
    <lineage>
        <taxon>Eukaryota</taxon>
        <taxon>Fungi</taxon>
        <taxon>Dikarya</taxon>
        <taxon>Basidiomycota</taxon>
        <taxon>Pucciniomycotina</taxon>
        <taxon>Pucciniomycetes</taxon>
        <taxon>Pucciniales</taxon>
        <taxon>Sphaerophragmiaceae</taxon>
        <taxon>Austropuccinia</taxon>
    </lineage>
</organism>
<comment type="caution">
    <text evidence="2">The sequence shown here is derived from an EMBL/GenBank/DDBJ whole genome shotgun (WGS) entry which is preliminary data.</text>
</comment>
<protein>
    <recommendedName>
        <fullName evidence="4">RNase H type-1 domain-containing protein</fullName>
    </recommendedName>
</protein>
<keyword evidence="3" id="KW-1185">Reference proteome</keyword>
<accession>A0A9Q3HSB9</accession>
<evidence type="ECO:0008006" key="4">
    <source>
        <dbReference type="Google" id="ProtNLM"/>
    </source>
</evidence>
<dbReference type="AlphaFoldDB" id="A0A9Q3HSB9"/>
<dbReference type="EMBL" id="AVOT02025013">
    <property type="protein sequence ID" value="MBW0516041.1"/>
    <property type="molecule type" value="Genomic_DNA"/>
</dbReference>
<evidence type="ECO:0000313" key="3">
    <source>
        <dbReference type="Proteomes" id="UP000765509"/>
    </source>
</evidence>
<name>A0A9Q3HSB9_9BASI</name>
<feature type="compositionally biased region" description="Polar residues" evidence="1">
    <location>
        <begin position="172"/>
        <end position="185"/>
    </location>
</feature>
<reference evidence="2" key="1">
    <citation type="submission" date="2021-03" db="EMBL/GenBank/DDBJ databases">
        <title>Draft genome sequence of rust myrtle Austropuccinia psidii MF-1, a brazilian biotype.</title>
        <authorList>
            <person name="Quecine M.C."/>
            <person name="Pachon D.M.R."/>
            <person name="Bonatelli M.L."/>
            <person name="Correr F.H."/>
            <person name="Franceschini L.M."/>
            <person name="Leite T.F."/>
            <person name="Margarido G.R.A."/>
            <person name="Almeida C.A."/>
            <person name="Ferrarezi J.A."/>
            <person name="Labate C.A."/>
        </authorList>
    </citation>
    <scope>NUCLEOTIDE SEQUENCE</scope>
    <source>
        <strain evidence="2">MF-1</strain>
    </source>
</reference>
<gene>
    <name evidence="2" type="ORF">O181_055756</name>
</gene>
<evidence type="ECO:0000313" key="2">
    <source>
        <dbReference type="EMBL" id="MBW0516041.1"/>
    </source>
</evidence>
<sequence>MKQHIKLTHNYLHTKLAAPIDNAHRTLIWRELTTPQHTHSSPLSNILEKDTLLRKHFTRIKTLSPFPVPPWAPQITNVANLQLTKEQAKVEVTKQLKTKLDTNTLVFFANGSLILGRGGGAAAILTNTQTAKMTYVRKDSIITNFETELMALLLCQELLAKHITIYDPPQPSQFSQTAKQPSRASPYQRRRLLDNT</sequence>
<feature type="region of interest" description="Disordered" evidence="1">
    <location>
        <begin position="170"/>
        <end position="196"/>
    </location>
</feature>
<proteinExistence type="predicted"/>
<evidence type="ECO:0000256" key="1">
    <source>
        <dbReference type="SAM" id="MobiDB-lite"/>
    </source>
</evidence>